<comment type="similarity">
    <text evidence="2 5">Belongs to the RxLR effector family.</text>
</comment>
<evidence type="ECO:0000256" key="2">
    <source>
        <dbReference type="ARBA" id="ARBA00010400"/>
    </source>
</evidence>
<evidence type="ECO:0000256" key="5">
    <source>
        <dbReference type="RuleBase" id="RU367124"/>
    </source>
</evidence>
<dbReference type="Proteomes" id="UP000688947">
    <property type="component" value="Unassembled WGS sequence"/>
</dbReference>
<evidence type="ECO:0000313" key="6">
    <source>
        <dbReference type="EMBL" id="KAG6952719.1"/>
    </source>
</evidence>
<proteinExistence type="inferred from homology"/>
<reference evidence="6" key="1">
    <citation type="submission" date="2021-01" db="EMBL/GenBank/DDBJ databases">
        <title>Phytophthora aleatoria, a newly-described species from Pinus radiata is distinct from Phytophthora cactorum isolates based on comparative genomics.</title>
        <authorList>
            <person name="Mcdougal R."/>
            <person name="Panda P."/>
            <person name="Williams N."/>
            <person name="Studholme D.J."/>
        </authorList>
    </citation>
    <scope>NUCLEOTIDE SEQUENCE</scope>
    <source>
        <strain evidence="6">NZFS 3830</strain>
    </source>
</reference>
<dbReference type="InterPro" id="IPR031825">
    <property type="entry name" value="RXLR"/>
</dbReference>
<name>A0A8T1U1Y3_9STRA</name>
<evidence type="ECO:0000256" key="1">
    <source>
        <dbReference type="ARBA" id="ARBA00004613"/>
    </source>
</evidence>
<dbReference type="VEuPathDB" id="FungiDB:PC110_g18996"/>
<dbReference type="OrthoDB" id="10340181at2759"/>
<dbReference type="Pfam" id="PF16810">
    <property type="entry name" value="RXLR"/>
    <property type="match status" value="1"/>
</dbReference>
<dbReference type="GO" id="GO:0005576">
    <property type="term" value="C:extracellular region"/>
    <property type="evidence" value="ECO:0007669"/>
    <property type="project" value="UniProtKB-SubCell"/>
</dbReference>
<comment type="caution">
    <text evidence="6">The sequence shown here is derived from an EMBL/GenBank/DDBJ whole genome shotgun (WGS) entry which is preliminary data.</text>
</comment>
<accession>A0A8T1U1Y3</accession>
<comment type="subcellular location">
    <subcellularLocation>
        <location evidence="1 5">Secreted</location>
    </subcellularLocation>
</comment>
<dbReference type="AlphaFoldDB" id="A0A8T1U1Y3"/>
<protein>
    <recommendedName>
        <fullName evidence="5">RxLR effector protein</fullName>
    </recommendedName>
</protein>
<keyword evidence="4 5" id="KW-0732">Signal</keyword>
<evidence type="ECO:0000313" key="7">
    <source>
        <dbReference type="Proteomes" id="UP000688947"/>
    </source>
</evidence>
<evidence type="ECO:0000256" key="3">
    <source>
        <dbReference type="ARBA" id="ARBA00022525"/>
    </source>
</evidence>
<organism evidence="6 7">
    <name type="scientific">Phytophthora cactorum</name>
    <dbReference type="NCBI Taxonomy" id="29920"/>
    <lineage>
        <taxon>Eukaryota</taxon>
        <taxon>Sar</taxon>
        <taxon>Stramenopiles</taxon>
        <taxon>Oomycota</taxon>
        <taxon>Peronosporomycetes</taxon>
        <taxon>Peronosporales</taxon>
        <taxon>Peronosporaceae</taxon>
        <taxon>Phytophthora</taxon>
    </lineage>
</organism>
<comment type="function">
    <text evidence="5">Effector that suppresses plant defense responses during pathogen infection.</text>
</comment>
<feature type="chain" id="PRO_5035967520" description="RxLR effector protein" evidence="5">
    <location>
        <begin position="21"/>
        <end position="174"/>
    </location>
</feature>
<evidence type="ECO:0000256" key="4">
    <source>
        <dbReference type="ARBA" id="ARBA00022729"/>
    </source>
</evidence>
<comment type="domain">
    <text evidence="5">The RxLR-dEER motif acts to carry the protein into the host cell cytoplasm through binding to cell surface phosphatidylinositol-3-phosphate.</text>
</comment>
<feature type="signal peptide" evidence="5">
    <location>
        <begin position="1"/>
        <end position="20"/>
    </location>
</feature>
<sequence length="174" mass="18806">MRLSSIVLVAAAAFLAHCDAAPPASLTKVSAIIVPDAVKSVAAPTNTVRHLRGESQKQTGVVDSVDEERGSVQLSLVDEVVKKLGNSDDAAKKLIASDDKLAKGLATGIDNQLDEAGSIKFLVNWWTMQNLKLDDIKKLTQTTVVKKAYLQMLAQHLRQNYSLKSSQKAKPVTR</sequence>
<dbReference type="EMBL" id="JAENGZ010000893">
    <property type="protein sequence ID" value="KAG6952719.1"/>
    <property type="molecule type" value="Genomic_DNA"/>
</dbReference>
<gene>
    <name evidence="6" type="ORF">JG687_00012826</name>
</gene>
<keyword evidence="3 5" id="KW-0964">Secreted</keyword>